<keyword evidence="1" id="KW-0805">Transcription regulation</keyword>
<keyword evidence="6" id="KW-1185">Reference proteome</keyword>
<organism evidence="5 6">
    <name type="scientific">Urechidicola croceus</name>
    <dbReference type="NCBI Taxonomy" id="1850246"/>
    <lineage>
        <taxon>Bacteria</taxon>
        <taxon>Pseudomonadati</taxon>
        <taxon>Bacteroidota</taxon>
        <taxon>Flavobacteriia</taxon>
        <taxon>Flavobacteriales</taxon>
        <taxon>Flavobacteriaceae</taxon>
        <taxon>Urechidicola</taxon>
    </lineage>
</organism>
<dbReference type="OrthoDB" id="632644at2"/>
<dbReference type="SMART" id="SM00342">
    <property type="entry name" value="HTH_ARAC"/>
    <property type="match status" value="1"/>
</dbReference>
<evidence type="ECO:0000256" key="2">
    <source>
        <dbReference type="ARBA" id="ARBA00023125"/>
    </source>
</evidence>
<evidence type="ECO:0000259" key="4">
    <source>
        <dbReference type="PROSITE" id="PS01124"/>
    </source>
</evidence>
<evidence type="ECO:0000256" key="1">
    <source>
        <dbReference type="ARBA" id="ARBA00023015"/>
    </source>
</evidence>
<dbReference type="Gene3D" id="1.10.10.60">
    <property type="entry name" value="Homeodomain-like"/>
    <property type="match status" value="1"/>
</dbReference>
<keyword evidence="2" id="KW-0238">DNA-binding</keyword>
<dbReference type="Proteomes" id="UP000176050">
    <property type="component" value="Chromosome"/>
</dbReference>
<reference evidence="5 6" key="1">
    <citation type="submission" date="2016-10" db="EMBL/GenBank/DDBJ databases">
        <title>Lutibacter sp. LPB0138, isolated from marine gastropod.</title>
        <authorList>
            <person name="Kim E."/>
            <person name="Yi H."/>
        </authorList>
    </citation>
    <scope>NUCLEOTIDE SEQUENCE [LARGE SCALE GENOMIC DNA]</scope>
    <source>
        <strain evidence="5 6">LPB0138</strain>
    </source>
</reference>
<proteinExistence type="predicted"/>
<dbReference type="GO" id="GO:0003700">
    <property type="term" value="F:DNA-binding transcription factor activity"/>
    <property type="evidence" value="ECO:0007669"/>
    <property type="project" value="InterPro"/>
</dbReference>
<accession>A0A1D8P5A5</accession>
<dbReference type="PANTHER" id="PTHR43280:SF32">
    <property type="entry name" value="TRANSCRIPTIONAL REGULATORY PROTEIN"/>
    <property type="match status" value="1"/>
</dbReference>
<sequence>MKKASIKKHTISDIIEILGDSPQTDGLHVHLSKNKFEEIPLSYPFRADNYAFLLVVSGVLKIQLNLITYTIKSNEMISIKPQTVTHILEMSNDLEIIGVSFTVDFILKNSFKTIELNAFDFFTSNNIPKLKLLEEEMNTSVTLSKLLEKNNSFNDQKPFFKEEIINYTFGLLMYHYASIYKKTHPNLEADLSRQEELTLRFLKILNENLKKERTVQFYADVLCITSGHLSKVLKEVSGKTANQLIDDAVIMEAKILLGNPTLTIAEVTYELQFSDQSFFGKFFKKHTGYSPTEFRKIHRSTSL</sequence>
<protein>
    <recommendedName>
        <fullName evidence="4">HTH araC/xylS-type domain-containing protein</fullName>
    </recommendedName>
</protein>
<dbReference type="EMBL" id="CP017478">
    <property type="protein sequence ID" value="AOW19760.1"/>
    <property type="molecule type" value="Genomic_DNA"/>
</dbReference>
<dbReference type="InterPro" id="IPR009057">
    <property type="entry name" value="Homeodomain-like_sf"/>
</dbReference>
<dbReference type="PANTHER" id="PTHR43280">
    <property type="entry name" value="ARAC-FAMILY TRANSCRIPTIONAL REGULATOR"/>
    <property type="match status" value="1"/>
</dbReference>
<feature type="domain" description="HTH araC/xylS-type" evidence="4">
    <location>
        <begin position="199"/>
        <end position="297"/>
    </location>
</feature>
<name>A0A1D8P5A5_9FLAO</name>
<dbReference type="Pfam" id="PF12833">
    <property type="entry name" value="HTH_18"/>
    <property type="match status" value="1"/>
</dbReference>
<dbReference type="KEGG" id="lul:LPB138_03265"/>
<evidence type="ECO:0000313" key="6">
    <source>
        <dbReference type="Proteomes" id="UP000176050"/>
    </source>
</evidence>
<keyword evidence="3" id="KW-0804">Transcription</keyword>
<dbReference type="GO" id="GO:0043565">
    <property type="term" value="F:sequence-specific DNA binding"/>
    <property type="evidence" value="ECO:0007669"/>
    <property type="project" value="InterPro"/>
</dbReference>
<dbReference type="PROSITE" id="PS01124">
    <property type="entry name" value="HTH_ARAC_FAMILY_2"/>
    <property type="match status" value="1"/>
</dbReference>
<evidence type="ECO:0000256" key="3">
    <source>
        <dbReference type="ARBA" id="ARBA00023163"/>
    </source>
</evidence>
<dbReference type="RefSeq" id="WP_070235876.1">
    <property type="nucleotide sequence ID" value="NZ_CP017478.1"/>
</dbReference>
<dbReference type="SUPFAM" id="SSF46689">
    <property type="entry name" value="Homeodomain-like"/>
    <property type="match status" value="1"/>
</dbReference>
<gene>
    <name evidence="5" type="ORF">LPB138_03265</name>
</gene>
<dbReference type="STRING" id="1850246.LPB138_03265"/>
<dbReference type="AlphaFoldDB" id="A0A1D8P5A5"/>
<evidence type="ECO:0000313" key="5">
    <source>
        <dbReference type="EMBL" id="AOW19760.1"/>
    </source>
</evidence>
<dbReference type="InterPro" id="IPR018060">
    <property type="entry name" value="HTH_AraC"/>
</dbReference>